<reference evidence="2 3" key="1">
    <citation type="journal article" date="2008" name="Science">
        <title>The Physcomitrella genome reveals evolutionary insights into the conquest of land by plants.</title>
        <authorList>
            <person name="Rensing S."/>
            <person name="Lang D."/>
            <person name="Zimmer A."/>
            <person name="Terry A."/>
            <person name="Salamov A."/>
            <person name="Shapiro H."/>
            <person name="Nishiyama T."/>
            <person name="Perroud P.-F."/>
            <person name="Lindquist E."/>
            <person name="Kamisugi Y."/>
            <person name="Tanahashi T."/>
            <person name="Sakakibara K."/>
            <person name="Fujita T."/>
            <person name="Oishi K."/>
            <person name="Shin-I T."/>
            <person name="Kuroki Y."/>
            <person name="Toyoda A."/>
            <person name="Suzuki Y."/>
            <person name="Hashimoto A."/>
            <person name="Yamaguchi K."/>
            <person name="Sugano A."/>
            <person name="Kohara Y."/>
            <person name="Fujiyama A."/>
            <person name="Anterola A."/>
            <person name="Aoki S."/>
            <person name="Ashton N."/>
            <person name="Barbazuk W.B."/>
            <person name="Barker E."/>
            <person name="Bennetzen J."/>
            <person name="Bezanilla M."/>
            <person name="Blankenship R."/>
            <person name="Cho S.H."/>
            <person name="Dutcher S."/>
            <person name="Estelle M."/>
            <person name="Fawcett J.A."/>
            <person name="Gundlach H."/>
            <person name="Hanada K."/>
            <person name="Heyl A."/>
            <person name="Hicks K.A."/>
            <person name="Hugh J."/>
            <person name="Lohr M."/>
            <person name="Mayer K."/>
            <person name="Melkozernov A."/>
            <person name="Murata T."/>
            <person name="Nelson D."/>
            <person name="Pils B."/>
            <person name="Prigge M."/>
            <person name="Reiss B."/>
            <person name="Renner T."/>
            <person name="Rombauts S."/>
            <person name="Rushton P."/>
            <person name="Sanderfoot A."/>
            <person name="Schween G."/>
            <person name="Shiu S.-H."/>
            <person name="Stueber K."/>
            <person name="Theodoulou F.L."/>
            <person name="Tu H."/>
            <person name="Van de Peer Y."/>
            <person name="Verrier P.J."/>
            <person name="Waters E."/>
            <person name="Wood A."/>
            <person name="Yang L."/>
            <person name="Cove D."/>
            <person name="Cuming A."/>
            <person name="Hasebe M."/>
            <person name="Lucas S."/>
            <person name="Mishler D.B."/>
            <person name="Reski R."/>
            <person name="Grigoriev I."/>
            <person name="Quatrano R.S."/>
            <person name="Boore J.L."/>
        </authorList>
    </citation>
    <scope>NUCLEOTIDE SEQUENCE [LARGE SCALE GENOMIC DNA]</scope>
    <source>
        <strain evidence="2 3">cv. Gransden 2004</strain>
    </source>
</reference>
<dbReference type="InterPro" id="IPR001849">
    <property type="entry name" value="PH_domain"/>
</dbReference>
<evidence type="ECO:0000313" key="2">
    <source>
        <dbReference type="EnsemblPlants" id="Pp3c7_14860V3.2"/>
    </source>
</evidence>
<reference evidence="2" key="3">
    <citation type="submission" date="2020-12" db="UniProtKB">
        <authorList>
            <consortium name="EnsemblPlants"/>
        </authorList>
    </citation>
    <scope>IDENTIFICATION</scope>
</reference>
<name>A0A7I4EHN0_PHYPA</name>
<accession>A0A7I4EHN0</accession>
<organism evidence="2 3">
    <name type="scientific">Physcomitrium patens</name>
    <name type="common">Spreading-leaved earth moss</name>
    <name type="synonym">Physcomitrella patens</name>
    <dbReference type="NCBI Taxonomy" id="3218"/>
    <lineage>
        <taxon>Eukaryota</taxon>
        <taxon>Viridiplantae</taxon>
        <taxon>Streptophyta</taxon>
        <taxon>Embryophyta</taxon>
        <taxon>Bryophyta</taxon>
        <taxon>Bryophytina</taxon>
        <taxon>Bryopsida</taxon>
        <taxon>Funariidae</taxon>
        <taxon>Funariales</taxon>
        <taxon>Funariaceae</taxon>
        <taxon>Physcomitrium</taxon>
    </lineage>
</organism>
<protein>
    <recommendedName>
        <fullName evidence="1">PH domain-containing protein</fullName>
    </recommendedName>
</protein>
<dbReference type="EMBL" id="ABEU02000007">
    <property type="status" value="NOT_ANNOTATED_CDS"/>
    <property type="molecule type" value="Genomic_DNA"/>
</dbReference>
<reference evidence="2 3" key="2">
    <citation type="journal article" date="2018" name="Plant J.">
        <title>The Physcomitrella patens chromosome-scale assembly reveals moss genome structure and evolution.</title>
        <authorList>
            <person name="Lang D."/>
            <person name="Ullrich K.K."/>
            <person name="Murat F."/>
            <person name="Fuchs J."/>
            <person name="Jenkins J."/>
            <person name="Haas F.B."/>
            <person name="Piednoel M."/>
            <person name="Gundlach H."/>
            <person name="Van Bel M."/>
            <person name="Meyberg R."/>
            <person name="Vives C."/>
            <person name="Morata J."/>
            <person name="Symeonidi A."/>
            <person name="Hiss M."/>
            <person name="Muchero W."/>
            <person name="Kamisugi Y."/>
            <person name="Saleh O."/>
            <person name="Blanc G."/>
            <person name="Decker E.L."/>
            <person name="van Gessel N."/>
            <person name="Grimwood J."/>
            <person name="Hayes R.D."/>
            <person name="Graham S.W."/>
            <person name="Gunter L.E."/>
            <person name="McDaniel S.F."/>
            <person name="Hoernstein S.N.W."/>
            <person name="Larsson A."/>
            <person name="Li F.W."/>
            <person name="Perroud P.F."/>
            <person name="Phillips J."/>
            <person name="Ranjan P."/>
            <person name="Rokshar D.S."/>
            <person name="Rothfels C.J."/>
            <person name="Schneider L."/>
            <person name="Shu S."/>
            <person name="Stevenson D.W."/>
            <person name="Thummler F."/>
            <person name="Tillich M."/>
            <person name="Villarreal Aguilar J.C."/>
            <person name="Widiez T."/>
            <person name="Wong G.K."/>
            <person name="Wymore A."/>
            <person name="Zhang Y."/>
            <person name="Zimmer A.D."/>
            <person name="Quatrano R.S."/>
            <person name="Mayer K.F.X."/>
            <person name="Goodstein D."/>
            <person name="Casacuberta J.M."/>
            <person name="Vandepoele K."/>
            <person name="Reski R."/>
            <person name="Cuming A.C."/>
            <person name="Tuskan G.A."/>
            <person name="Maumus F."/>
            <person name="Salse J."/>
            <person name="Schmutz J."/>
            <person name="Rensing S.A."/>
        </authorList>
    </citation>
    <scope>NUCLEOTIDE SEQUENCE [LARGE SCALE GENOMIC DNA]</scope>
    <source>
        <strain evidence="2 3">cv. Gransden 2004</strain>
    </source>
</reference>
<dbReference type="Gramene" id="Pp3c7_14860V3.2">
    <property type="protein sequence ID" value="Pp3c7_14860V3.2"/>
    <property type="gene ID" value="Pp3c7_14860"/>
</dbReference>
<dbReference type="SUPFAM" id="SSF50729">
    <property type="entry name" value="PH domain-like"/>
    <property type="match status" value="1"/>
</dbReference>
<dbReference type="EnsemblPlants" id="Pp3c7_14860V3.2">
    <property type="protein sequence ID" value="Pp3c7_14860V3.2"/>
    <property type="gene ID" value="Pp3c7_14860"/>
</dbReference>
<feature type="domain" description="PH" evidence="1">
    <location>
        <begin position="1"/>
        <end position="58"/>
    </location>
</feature>
<dbReference type="PROSITE" id="PS50003">
    <property type="entry name" value="PH_DOMAIN"/>
    <property type="match status" value="1"/>
</dbReference>
<proteinExistence type="predicted"/>
<dbReference type="AlphaFoldDB" id="A0A7I4EHN0"/>
<dbReference type="Proteomes" id="UP000006727">
    <property type="component" value="Chromosome 7"/>
</dbReference>
<sequence length="88" mass="10023">MQLKDSITPCFLAGRRFCFHLRLEPEVASFAKFASYHISAPSQEAKMVWMHAVQLASFSRPFLLEGDREGDKSVHEAQRGDDADFCRC</sequence>
<evidence type="ECO:0000313" key="3">
    <source>
        <dbReference type="Proteomes" id="UP000006727"/>
    </source>
</evidence>
<evidence type="ECO:0000259" key="1">
    <source>
        <dbReference type="PROSITE" id="PS50003"/>
    </source>
</evidence>
<keyword evidence="3" id="KW-1185">Reference proteome</keyword>